<dbReference type="PANTHER" id="PTHR23505:SF79">
    <property type="entry name" value="PROTEIN SPINSTER"/>
    <property type="match status" value="1"/>
</dbReference>
<dbReference type="EMBL" id="BFBR01000005">
    <property type="protein sequence ID" value="GBF58057.1"/>
    <property type="molecule type" value="Genomic_DNA"/>
</dbReference>
<accession>A0A2P2EAF2</accession>
<evidence type="ECO:0000256" key="3">
    <source>
        <dbReference type="ARBA" id="ARBA00022692"/>
    </source>
</evidence>
<organism evidence="8 9">
    <name type="scientific">Candidatus Phycosocius bacilliformis</name>
    <dbReference type="NCBI Taxonomy" id="1445552"/>
    <lineage>
        <taxon>Bacteria</taxon>
        <taxon>Pseudomonadati</taxon>
        <taxon>Pseudomonadota</taxon>
        <taxon>Alphaproteobacteria</taxon>
        <taxon>Caulobacterales</taxon>
        <taxon>Caulobacterales incertae sedis</taxon>
        <taxon>Candidatus Phycosocius</taxon>
    </lineage>
</organism>
<keyword evidence="5 6" id="KW-0472">Membrane</keyword>
<dbReference type="PANTHER" id="PTHR23505">
    <property type="entry name" value="SPINSTER"/>
    <property type="match status" value="1"/>
</dbReference>
<evidence type="ECO:0000256" key="2">
    <source>
        <dbReference type="ARBA" id="ARBA00022448"/>
    </source>
</evidence>
<dbReference type="Pfam" id="PF07690">
    <property type="entry name" value="MFS_1"/>
    <property type="match status" value="1"/>
</dbReference>
<reference evidence="8 9" key="1">
    <citation type="journal article" date="2018" name="Genome Announc.">
        <title>Draft Genome Sequence of "Candidatus Phycosocius bacilliformis," an Alphaproteobacterial Ectosymbiont of the Hydrocarbon-Producing Green Alga Botryococcus braunii.</title>
        <authorList>
            <person name="Tanabe Y."/>
            <person name="Yamaguchi H."/>
            <person name="Watanabe M.M."/>
        </authorList>
    </citation>
    <scope>NUCLEOTIDE SEQUENCE [LARGE SCALE GENOMIC DNA]</scope>
    <source>
        <strain evidence="8 9">BOTRYCO-2</strain>
    </source>
</reference>
<feature type="transmembrane region" description="Helical" evidence="6">
    <location>
        <begin position="329"/>
        <end position="355"/>
    </location>
</feature>
<dbReference type="RefSeq" id="WP_108984932.1">
    <property type="nucleotide sequence ID" value="NZ_BFBR01000005.1"/>
</dbReference>
<feature type="transmembrane region" description="Helical" evidence="6">
    <location>
        <begin position="154"/>
        <end position="177"/>
    </location>
</feature>
<sequence length="472" mass="49470">MDKPSDATVGSLNETQPAALSPQYVRYALWVLLIIYTLNFVDRQIVSILAGPIKQELGISDGQLGMLIGIAFAFFYTVLGIPIARLAERGNRPLIISTAVIVWSGFTALCGLAQNFTQLLLARIGVGVGEAGCTPPAHSLISDYVPAEKRASAIAFYSLGVPVGTALGYVVGAFIAHHYGWRTAFFAVGIPGVIIGLIAFYTLKEPRKLGLVQVGTAASAPSLSQTAKELTSRKSYWYAVGAATMISFLGYGHASFLPIFLARVHGMALDQIGYAMAIMTFVAGVAGTMLGGIAADRAAKNDTRAYMTVPLLAFIAGAPFFWAGMFVEGTLACIILLSIPTLLNAVWYGPVYAAVQGLVRPQSRATAVALMLFVVNMVGLGAGPTAVGFMSDLFAAQHFATLAPAGSEFASFCAKGAATAGDSLCKASQAEGIRWSLTVSTAVGLLVIGFFLLARATIKQDLEATAKETAAA</sequence>
<evidence type="ECO:0000313" key="9">
    <source>
        <dbReference type="Proteomes" id="UP000245086"/>
    </source>
</evidence>
<dbReference type="InterPro" id="IPR044770">
    <property type="entry name" value="MFS_spinster-like"/>
</dbReference>
<feature type="transmembrane region" description="Helical" evidence="6">
    <location>
        <begin position="95"/>
        <end position="113"/>
    </location>
</feature>
<keyword evidence="3 6" id="KW-0812">Transmembrane</keyword>
<dbReference type="GO" id="GO:0016020">
    <property type="term" value="C:membrane"/>
    <property type="evidence" value="ECO:0007669"/>
    <property type="project" value="UniProtKB-SubCell"/>
</dbReference>
<name>A0A2P2EAF2_9PROT</name>
<evidence type="ECO:0000256" key="4">
    <source>
        <dbReference type="ARBA" id="ARBA00022989"/>
    </source>
</evidence>
<dbReference type="OrthoDB" id="7497327at2"/>
<feature type="transmembrane region" description="Helical" evidence="6">
    <location>
        <begin position="305"/>
        <end position="323"/>
    </location>
</feature>
<feature type="transmembrane region" description="Helical" evidence="6">
    <location>
        <begin position="24"/>
        <end position="41"/>
    </location>
</feature>
<dbReference type="SUPFAM" id="SSF103473">
    <property type="entry name" value="MFS general substrate transporter"/>
    <property type="match status" value="1"/>
</dbReference>
<feature type="transmembrane region" description="Helical" evidence="6">
    <location>
        <begin position="433"/>
        <end position="454"/>
    </location>
</feature>
<dbReference type="PROSITE" id="PS50850">
    <property type="entry name" value="MFS"/>
    <property type="match status" value="1"/>
</dbReference>
<keyword evidence="2" id="KW-0813">Transport</keyword>
<comment type="caution">
    <text evidence="8">The sequence shown here is derived from an EMBL/GenBank/DDBJ whole genome shotgun (WGS) entry which is preliminary data.</text>
</comment>
<dbReference type="Gene3D" id="1.20.1250.20">
    <property type="entry name" value="MFS general substrate transporter like domains"/>
    <property type="match status" value="2"/>
</dbReference>
<evidence type="ECO:0000256" key="5">
    <source>
        <dbReference type="ARBA" id="ARBA00023136"/>
    </source>
</evidence>
<dbReference type="GO" id="GO:0022857">
    <property type="term" value="F:transmembrane transporter activity"/>
    <property type="evidence" value="ECO:0007669"/>
    <property type="project" value="InterPro"/>
</dbReference>
<feature type="transmembrane region" description="Helical" evidence="6">
    <location>
        <begin position="272"/>
        <end position="293"/>
    </location>
</feature>
<dbReference type="InterPro" id="IPR020846">
    <property type="entry name" value="MFS_dom"/>
</dbReference>
<evidence type="ECO:0000256" key="6">
    <source>
        <dbReference type="SAM" id="Phobius"/>
    </source>
</evidence>
<dbReference type="InterPro" id="IPR036259">
    <property type="entry name" value="MFS_trans_sf"/>
</dbReference>
<evidence type="ECO:0000313" key="8">
    <source>
        <dbReference type="EMBL" id="GBF58057.1"/>
    </source>
</evidence>
<gene>
    <name evidence="8" type="primary">lgoT_2</name>
    <name evidence="8" type="ORF">PbB2_01728</name>
</gene>
<feature type="transmembrane region" description="Helical" evidence="6">
    <location>
        <begin position="367"/>
        <end position="390"/>
    </location>
</feature>
<proteinExistence type="predicted"/>
<keyword evidence="4 6" id="KW-1133">Transmembrane helix</keyword>
<dbReference type="CDD" id="cd17328">
    <property type="entry name" value="MFS_spinster_like"/>
    <property type="match status" value="1"/>
</dbReference>
<keyword evidence="9" id="KW-1185">Reference proteome</keyword>
<comment type="subcellular location">
    <subcellularLocation>
        <location evidence="1">Membrane</location>
        <topology evidence="1">Multi-pass membrane protein</topology>
    </subcellularLocation>
</comment>
<dbReference type="InterPro" id="IPR011701">
    <property type="entry name" value="MFS"/>
</dbReference>
<protein>
    <submittedName>
        <fullName evidence="8">Putative L-galactonate transporter</fullName>
    </submittedName>
</protein>
<feature type="domain" description="Major facilitator superfamily (MFS) profile" evidence="7">
    <location>
        <begin position="28"/>
        <end position="459"/>
    </location>
</feature>
<evidence type="ECO:0000256" key="1">
    <source>
        <dbReference type="ARBA" id="ARBA00004141"/>
    </source>
</evidence>
<feature type="transmembrane region" description="Helical" evidence="6">
    <location>
        <begin position="62"/>
        <end position="83"/>
    </location>
</feature>
<feature type="transmembrane region" description="Helical" evidence="6">
    <location>
        <begin position="236"/>
        <end position="260"/>
    </location>
</feature>
<dbReference type="AlphaFoldDB" id="A0A2P2EAF2"/>
<feature type="transmembrane region" description="Helical" evidence="6">
    <location>
        <begin position="183"/>
        <end position="203"/>
    </location>
</feature>
<dbReference type="Proteomes" id="UP000245086">
    <property type="component" value="Unassembled WGS sequence"/>
</dbReference>
<evidence type="ECO:0000259" key="7">
    <source>
        <dbReference type="PROSITE" id="PS50850"/>
    </source>
</evidence>